<accession>A0A2T2N6C4</accession>
<dbReference type="AlphaFoldDB" id="A0A2T2N6C4"/>
<proteinExistence type="predicted"/>
<sequence length="135" mass="15343">MTPVPYLPPHLLIRCTPVPHELITMKGKKRDGESTVDSNTPKRSQKQQPPPFSYHGHRPQTSSSHTTYTSPSHSPSHLPTYLPTYLPTRNPRRSTLGTARKPDMRACTLVPRKTNKRPQRARYTPLARASLRDAR</sequence>
<keyword evidence="3" id="KW-1185">Reference proteome</keyword>
<organism evidence="2 3">
    <name type="scientific">Corynespora cassiicola Philippines</name>
    <dbReference type="NCBI Taxonomy" id="1448308"/>
    <lineage>
        <taxon>Eukaryota</taxon>
        <taxon>Fungi</taxon>
        <taxon>Dikarya</taxon>
        <taxon>Ascomycota</taxon>
        <taxon>Pezizomycotina</taxon>
        <taxon>Dothideomycetes</taxon>
        <taxon>Pleosporomycetidae</taxon>
        <taxon>Pleosporales</taxon>
        <taxon>Corynesporascaceae</taxon>
        <taxon>Corynespora</taxon>
    </lineage>
</organism>
<dbReference type="Proteomes" id="UP000240883">
    <property type="component" value="Unassembled WGS sequence"/>
</dbReference>
<gene>
    <name evidence="2" type="ORF">BS50DRAFT_160049</name>
</gene>
<feature type="compositionally biased region" description="Low complexity" evidence="1">
    <location>
        <begin position="61"/>
        <end position="83"/>
    </location>
</feature>
<dbReference type="EMBL" id="KZ678146">
    <property type="protein sequence ID" value="PSN60930.1"/>
    <property type="molecule type" value="Genomic_DNA"/>
</dbReference>
<reference evidence="2 3" key="1">
    <citation type="journal article" date="2018" name="Front. Microbiol.">
        <title>Genome-Wide Analysis of Corynespora cassiicola Leaf Fall Disease Putative Effectors.</title>
        <authorList>
            <person name="Lopez D."/>
            <person name="Ribeiro S."/>
            <person name="Label P."/>
            <person name="Fumanal B."/>
            <person name="Venisse J.S."/>
            <person name="Kohler A."/>
            <person name="de Oliveira R.R."/>
            <person name="Labutti K."/>
            <person name="Lipzen A."/>
            <person name="Lail K."/>
            <person name="Bauer D."/>
            <person name="Ohm R.A."/>
            <person name="Barry K.W."/>
            <person name="Spatafora J."/>
            <person name="Grigoriev I.V."/>
            <person name="Martin F.M."/>
            <person name="Pujade-Renaud V."/>
        </authorList>
    </citation>
    <scope>NUCLEOTIDE SEQUENCE [LARGE SCALE GENOMIC DNA]</scope>
    <source>
        <strain evidence="2 3">Philippines</strain>
    </source>
</reference>
<evidence type="ECO:0000313" key="2">
    <source>
        <dbReference type="EMBL" id="PSN60930.1"/>
    </source>
</evidence>
<evidence type="ECO:0000313" key="3">
    <source>
        <dbReference type="Proteomes" id="UP000240883"/>
    </source>
</evidence>
<evidence type="ECO:0000256" key="1">
    <source>
        <dbReference type="SAM" id="MobiDB-lite"/>
    </source>
</evidence>
<protein>
    <submittedName>
        <fullName evidence="2">Uncharacterized protein</fullName>
    </submittedName>
</protein>
<name>A0A2T2N6C4_CORCC</name>
<feature type="region of interest" description="Disordered" evidence="1">
    <location>
        <begin position="24"/>
        <end position="135"/>
    </location>
</feature>